<dbReference type="Proteomes" id="UP000245793">
    <property type="component" value="Unassembled WGS sequence"/>
</dbReference>
<dbReference type="AlphaFoldDB" id="A0A2U1E6L8"/>
<sequence length="330" mass="38653">MNKSFFIRMTKRTYVLVILALLIFASSATISLVVKSFMYWGAMENDVNSQTTSFEIVPTLKESDCTDFAEGLQNILEKYGRTYFRSEKIDEILKTHIYIFVDKSLSDKYIWAIEKNVNVNFSKLDFLDEVHDEKIINTFSSILNDKNYDFYYVDKDEYNTFKGYDLSHSEVSYLFESLDFNRSEIGKGAIDEVLKLDDNNDSAKIAVTVSRENDEKTFVKRYVIPYVIMLLLFIVQSFIIYYSDVYVVKEKDDYINIMSGKKLRKIFIENTLFNMLSIVLGVVIFVILNVYMIDLLFKIYLVTVSALFILLEFVLYLNIRINNKGVKYFD</sequence>
<name>A0A2U1E6L8_9FIRM</name>
<evidence type="ECO:0000256" key="1">
    <source>
        <dbReference type="SAM" id="Phobius"/>
    </source>
</evidence>
<feature type="transmembrane region" description="Helical" evidence="1">
    <location>
        <begin position="271"/>
        <end position="293"/>
    </location>
</feature>
<feature type="transmembrane region" description="Helical" evidence="1">
    <location>
        <begin position="299"/>
        <end position="319"/>
    </location>
</feature>
<gene>
    <name evidence="2" type="ORF">C7381_101120</name>
</gene>
<comment type="caution">
    <text evidence="2">The sequence shown here is derived from an EMBL/GenBank/DDBJ whole genome shotgun (WGS) entry which is preliminary data.</text>
</comment>
<dbReference type="RefSeq" id="WP_116479523.1">
    <property type="nucleotide sequence ID" value="NZ_QEKV01000001.1"/>
</dbReference>
<keyword evidence="3" id="KW-1185">Reference proteome</keyword>
<organism evidence="2 3">
    <name type="scientific">Ezakiella coagulans</name>
    <dbReference type="NCBI Taxonomy" id="46507"/>
    <lineage>
        <taxon>Bacteria</taxon>
        <taxon>Bacillati</taxon>
        <taxon>Bacillota</taxon>
        <taxon>Tissierellia</taxon>
        <taxon>Ezakiella</taxon>
    </lineage>
</organism>
<feature type="transmembrane region" description="Helical" evidence="1">
    <location>
        <begin position="223"/>
        <end position="242"/>
    </location>
</feature>
<keyword evidence="1" id="KW-0812">Transmembrane</keyword>
<keyword evidence="1" id="KW-1133">Transmembrane helix</keyword>
<reference evidence="2 3" key="1">
    <citation type="submission" date="2018-04" db="EMBL/GenBank/DDBJ databases">
        <title>Genomic Encyclopedia of Type Strains, Phase IV (KMG-IV): sequencing the most valuable type-strain genomes for metagenomic binning, comparative biology and taxonomic classification.</title>
        <authorList>
            <person name="Goeker M."/>
        </authorList>
    </citation>
    <scope>NUCLEOTIDE SEQUENCE [LARGE SCALE GENOMIC DNA]</scope>
    <source>
        <strain evidence="2 3">DSM 20705</strain>
    </source>
</reference>
<protein>
    <submittedName>
        <fullName evidence="2">Uncharacterized protein</fullName>
    </submittedName>
</protein>
<keyword evidence="1" id="KW-0472">Membrane</keyword>
<dbReference type="EMBL" id="QEKV01000001">
    <property type="protein sequence ID" value="PVY95594.1"/>
    <property type="molecule type" value="Genomic_DNA"/>
</dbReference>
<accession>A0A2U1E6L8</accession>
<proteinExistence type="predicted"/>
<evidence type="ECO:0000313" key="3">
    <source>
        <dbReference type="Proteomes" id="UP000245793"/>
    </source>
</evidence>
<evidence type="ECO:0000313" key="2">
    <source>
        <dbReference type="EMBL" id="PVY95594.1"/>
    </source>
</evidence>